<dbReference type="Gene3D" id="1.10.287.1490">
    <property type="match status" value="1"/>
</dbReference>
<dbReference type="eggNOG" id="COG4372">
    <property type="taxonomic scope" value="Bacteria"/>
</dbReference>
<name>A0A096BWP3_9FIRM</name>
<gene>
    <name evidence="3" type="ORF">HMPREF0872_05555</name>
</gene>
<keyword evidence="2" id="KW-0472">Membrane</keyword>
<dbReference type="AlphaFoldDB" id="A0A096BWP3"/>
<feature type="transmembrane region" description="Helical" evidence="2">
    <location>
        <begin position="44"/>
        <end position="67"/>
    </location>
</feature>
<dbReference type="Proteomes" id="UP000029628">
    <property type="component" value="Unassembled WGS sequence"/>
</dbReference>
<keyword evidence="2" id="KW-0812">Transmembrane</keyword>
<comment type="caution">
    <text evidence="3">The sequence shown here is derived from an EMBL/GenBank/DDBJ whole genome shotgun (WGS) entry which is preliminary data.</text>
</comment>
<reference evidence="3 4" key="1">
    <citation type="submission" date="2014-07" db="EMBL/GenBank/DDBJ databases">
        <authorList>
            <person name="McCorrison J."/>
            <person name="Sanka R."/>
            <person name="Torralba M."/>
            <person name="Gillis M."/>
            <person name="Haft D.H."/>
            <person name="Methe B."/>
            <person name="Sutton G."/>
            <person name="Nelson K.E."/>
        </authorList>
    </citation>
    <scope>NUCLEOTIDE SEQUENCE [LARGE SCALE GENOMIC DNA]</scope>
    <source>
        <strain evidence="3 4">DNF00314</strain>
    </source>
</reference>
<feature type="coiled-coil region" evidence="1">
    <location>
        <begin position="78"/>
        <end position="182"/>
    </location>
</feature>
<keyword evidence="4" id="KW-1185">Reference proteome</keyword>
<dbReference type="Pfam" id="PF11283">
    <property type="entry name" value="DUF3084"/>
    <property type="match status" value="1"/>
</dbReference>
<sequence>MLVGLGVIIILAIMGGLIAYIGDKLGTKVGKRRMSLFGLRPKHTSIIVTIVTGILISACTLGVLTIVSKDVRTALFGMEQLKATMRQLNADIATKNEQLASGKQLLATKTKELQTIQNDVQATQEELAEARAARDAMGEDLVSAQEAYKEATQKLADSHKDIRQLEAIKVDMENHISDLQITQKQLETGITTLREGTVLFRIGETLSSGVVQPGLDEIGSENALGNIINNTNGMILRRLHSDESKSVLYVSRQNVAAIARDIAASKEPMLVRIIAAGNIIYGEPTLAEIKVYPYRLIFHEGDVIYTSVMQGGGNAQDGILSFLKDVNAQSKAKGILPDTLTGEVGSLSGKELFETIHKVETMNGPVQIRAVVTDDAYTSGPVHIHLVVTSAS</sequence>
<proteinExistence type="predicted"/>
<keyword evidence="1" id="KW-0175">Coiled coil</keyword>
<protein>
    <submittedName>
        <fullName evidence="3">Hyaluronidase (HylP)</fullName>
    </submittedName>
</protein>
<evidence type="ECO:0000256" key="2">
    <source>
        <dbReference type="SAM" id="Phobius"/>
    </source>
</evidence>
<accession>A0A096BWP3</accession>
<feature type="transmembrane region" description="Helical" evidence="2">
    <location>
        <begin position="6"/>
        <end position="23"/>
    </location>
</feature>
<dbReference type="InterPro" id="IPR021435">
    <property type="entry name" value="DUF3084"/>
</dbReference>
<dbReference type="RefSeq" id="WP_038152629.1">
    <property type="nucleotide sequence ID" value="NZ_JRNT01000016.1"/>
</dbReference>
<evidence type="ECO:0000313" key="3">
    <source>
        <dbReference type="EMBL" id="KGF47142.1"/>
    </source>
</evidence>
<organism evidence="3 4">
    <name type="scientific">Veillonella montpellierensis DNF00314</name>
    <dbReference type="NCBI Taxonomy" id="1401067"/>
    <lineage>
        <taxon>Bacteria</taxon>
        <taxon>Bacillati</taxon>
        <taxon>Bacillota</taxon>
        <taxon>Negativicutes</taxon>
        <taxon>Veillonellales</taxon>
        <taxon>Veillonellaceae</taxon>
        <taxon>Veillonella</taxon>
    </lineage>
</organism>
<keyword evidence="2" id="KW-1133">Transmembrane helix</keyword>
<dbReference type="EMBL" id="JRNT01000016">
    <property type="protein sequence ID" value="KGF47142.1"/>
    <property type="molecule type" value="Genomic_DNA"/>
</dbReference>
<evidence type="ECO:0000313" key="4">
    <source>
        <dbReference type="Proteomes" id="UP000029628"/>
    </source>
</evidence>
<evidence type="ECO:0000256" key="1">
    <source>
        <dbReference type="SAM" id="Coils"/>
    </source>
</evidence>